<dbReference type="PROSITE" id="PS00888">
    <property type="entry name" value="CNMP_BINDING_1"/>
    <property type="match status" value="1"/>
</dbReference>
<evidence type="ECO:0000259" key="2">
    <source>
        <dbReference type="PROSITE" id="PS50206"/>
    </source>
</evidence>
<dbReference type="RefSeq" id="WP_168876770.1">
    <property type="nucleotide sequence ID" value="NZ_JABAIM010000001.1"/>
</dbReference>
<protein>
    <submittedName>
        <fullName evidence="3">Cyclic nucleotide-binding domain-containing protein</fullName>
    </submittedName>
</protein>
<evidence type="ECO:0000313" key="3">
    <source>
        <dbReference type="EMBL" id="NLR75226.1"/>
    </source>
</evidence>
<dbReference type="Gene3D" id="2.60.120.10">
    <property type="entry name" value="Jelly Rolls"/>
    <property type="match status" value="1"/>
</dbReference>
<dbReference type="Pfam" id="PF00027">
    <property type="entry name" value="cNMP_binding"/>
    <property type="match status" value="1"/>
</dbReference>
<dbReference type="InterPro" id="IPR036873">
    <property type="entry name" value="Rhodanese-like_dom_sf"/>
</dbReference>
<dbReference type="CDD" id="cd00038">
    <property type="entry name" value="CAP_ED"/>
    <property type="match status" value="1"/>
</dbReference>
<dbReference type="Gene3D" id="3.40.250.10">
    <property type="entry name" value="Rhodanese-like domain"/>
    <property type="match status" value="1"/>
</dbReference>
<evidence type="ECO:0000259" key="1">
    <source>
        <dbReference type="PROSITE" id="PS50042"/>
    </source>
</evidence>
<feature type="domain" description="Rhodanese" evidence="2">
    <location>
        <begin position="258"/>
        <end position="345"/>
    </location>
</feature>
<dbReference type="InterPro" id="IPR050229">
    <property type="entry name" value="GlpE_sulfurtransferase"/>
</dbReference>
<dbReference type="SMART" id="SM00450">
    <property type="entry name" value="RHOD"/>
    <property type="match status" value="1"/>
</dbReference>
<dbReference type="PROSITE" id="PS50042">
    <property type="entry name" value="CNMP_BINDING_3"/>
    <property type="match status" value="1"/>
</dbReference>
<dbReference type="CDD" id="cd00158">
    <property type="entry name" value="RHOD"/>
    <property type="match status" value="1"/>
</dbReference>
<dbReference type="InterPro" id="IPR000595">
    <property type="entry name" value="cNMP-bd_dom"/>
</dbReference>
<dbReference type="Proteomes" id="UP000587991">
    <property type="component" value="Unassembled WGS sequence"/>
</dbReference>
<dbReference type="SUPFAM" id="SSF51206">
    <property type="entry name" value="cAMP-binding domain-like"/>
    <property type="match status" value="2"/>
</dbReference>
<dbReference type="AlphaFoldDB" id="A0A847SCL7"/>
<dbReference type="EMBL" id="JABAIM010000001">
    <property type="protein sequence ID" value="NLR75226.1"/>
    <property type="molecule type" value="Genomic_DNA"/>
</dbReference>
<dbReference type="SMART" id="SM00100">
    <property type="entry name" value="cNMP"/>
    <property type="match status" value="1"/>
</dbReference>
<dbReference type="PANTHER" id="PTHR43031:SF16">
    <property type="entry name" value="OXIDOREDUCTASE"/>
    <property type="match status" value="1"/>
</dbReference>
<proteinExistence type="predicted"/>
<accession>A0A847SCL7</accession>
<keyword evidence="4" id="KW-1185">Reference proteome</keyword>
<gene>
    <name evidence="3" type="ORF">HF682_08640</name>
</gene>
<name>A0A847SCL7_9NEIS</name>
<dbReference type="SUPFAM" id="SSF52821">
    <property type="entry name" value="Rhodanese/Cell cycle control phosphatase"/>
    <property type="match status" value="1"/>
</dbReference>
<dbReference type="InterPro" id="IPR014710">
    <property type="entry name" value="RmlC-like_jellyroll"/>
</dbReference>
<organism evidence="3 4">
    <name type="scientific">Leeia aquatica</name>
    <dbReference type="NCBI Taxonomy" id="2725557"/>
    <lineage>
        <taxon>Bacteria</taxon>
        <taxon>Pseudomonadati</taxon>
        <taxon>Pseudomonadota</taxon>
        <taxon>Betaproteobacteria</taxon>
        <taxon>Neisseriales</taxon>
        <taxon>Leeiaceae</taxon>
        <taxon>Leeia</taxon>
    </lineage>
</organism>
<reference evidence="3 4" key="1">
    <citation type="submission" date="2020-04" db="EMBL/GenBank/DDBJ databases">
        <title>Draft genome of Leeia sp. IMCC25680.</title>
        <authorList>
            <person name="Song J."/>
            <person name="Cho J.-C."/>
        </authorList>
    </citation>
    <scope>NUCLEOTIDE SEQUENCE [LARGE SCALE GENOMIC DNA]</scope>
    <source>
        <strain evidence="3 4">IMCC25680</strain>
    </source>
</reference>
<dbReference type="PANTHER" id="PTHR43031">
    <property type="entry name" value="FAD-DEPENDENT OXIDOREDUCTASE"/>
    <property type="match status" value="1"/>
</dbReference>
<evidence type="ECO:0000313" key="4">
    <source>
        <dbReference type="Proteomes" id="UP000587991"/>
    </source>
</evidence>
<dbReference type="InterPro" id="IPR018488">
    <property type="entry name" value="cNMP-bd_CS"/>
</dbReference>
<sequence length="345" mass="37814">MSTPTTALLQRLHPVASLSPERLEELRGFCFVERIPPGHDPFRMDDTRQKTVWLLGGRLSISFGDGHTQVFSPAEDGAIPTLPLKAPILRATAIDEVALLRIDSDLLDILLTWDQLTQDEALQSDPHHMVSADSLRFGALAALKPAQYRSLLAHLQRIECAAGTVLIREGDAGDYYYLLEQGAATITRQVGGTQQKLAEVGPGAAFGEEALVSDNPRNATVTLTRHSILHRLSKQDFSTLLKQPLLNEVDATTAQQAAQQGATWLDVRFPSEYQHNRLDGAFNIPLNEIRNAVDVLSRERRYLCYCDSGRRAAAAAFLLAQNGYQVSALRGGLQALSALPEPTQS</sequence>
<feature type="domain" description="Cyclic nucleotide-binding" evidence="1">
    <location>
        <begin position="139"/>
        <end position="241"/>
    </location>
</feature>
<dbReference type="InterPro" id="IPR001763">
    <property type="entry name" value="Rhodanese-like_dom"/>
</dbReference>
<dbReference type="PROSITE" id="PS50206">
    <property type="entry name" value="RHODANESE_3"/>
    <property type="match status" value="1"/>
</dbReference>
<dbReference type="PRINTS" id="PR00103">
    <property type="entry name" value="CAMPKINASE"/>
</dbReference>
<dbReference type="Pfam" id="PF00581">
    <property type="entry name" value="Rhodanese"/>
    <property type="match status" value="1"/>
</dbReference>
<dbReference type="InterPro" id="IPR018490">
    <property type="entry name" value="cNMP-bd_dom_sf"/>
</dbReference>
<comment type="caution">
    <text evidence="3">The sequence shown here is derived from an EMBL/GenBank/DDBJ whole genome shotgun (WGS) entry which is preliminary data.</text>
</comment>